<proteinExistence type="predicted"/>
<protein>
    <submittedName>
        <fullName evidence="1">Uncharacterized protein</fullName>
    </submittedName>
</protein>
<name>A0A8S0UBY4_OLEEU</name>
<keyword evidence="2" id="KW-1185">Reference proteome</keyword>
<accession>A0A8S0UBY4</accession>
<dbReference type="Proteomes" id="UP000594638">
    <property type="component" value="Unassembled WGS sequence"/>
</dbReference>
<reference evidence="1 2" key="1">
    <citation type="submission" date="2019-12" db="EMBL/GenBank/DDBJ databases">
        <authorList>
            <person name="Alioto T."/>
            <person name="Alioto T."/>
            <person name="Gomez Garrido J."/>
        </authorList>
    </citation>
    <scope>NUCLEOTIDE SEQUENCE [LARGE SCALE GENOMIC DNA]</scope>
</reference>
<dbReference type="Gramene" id="OE9A047244T1">
    <property type="protein sequence ID" value="OE9A047244C1"/>
    <property type="gene ID" value="OE9A047244"/>
</dbReference>
<organism evidence="1 2">
    <name type="scientific">Olea europaea subsp. europaea</name>
    <dbReference type="NCBI Taxonomy" id="158383"/>
    <lineage>
        <taxon>Eukaryota</taxon>
        <taxon>Viridiplantae</taxon>
        <taxon>Streptophyta</taxon>
        <taxon>Embryophyta</taxon>
        <taxon>Tracheophyta</taxon>
        <taxon>Spermatophyta</taxon>
        <taxon>Magnoliopsida</taxon>
        <taxon>eudicotyledons</taxon>
        <taxon>Gunneridae</taxon>
        <taxon>Pentapetalae</taxon>
        <taxon>asterids</taxon>
        <taxon>lamiids</taxon>
        <taxon>Lamiales</taxon>
        <taxon>Oleaceae</taxon>
        <taxon>Oleeae</taxon>
        <taxon>Olea</taxon>
    </lineage>
</organism>
<dbReference type="AlphaFoldDB" id="A0A8S0UBY4"/>
<gene>
    <name evidence="1" type="ORF">OLEA9_A047244</name>
</gene>
<evidence type="ECO:0000313" key="1">
    <source>
        <dbReference type="EMBL" id="CAA3016779.1"/>
    </source>
</evidence>
<comment type="caution">
    <text evidence="1">The sequence shown here is derived from an EMBL/GenBank/DDBJ whole genome shotgun (WGS) entry which is preliminary data.</text>
</comment>
<dbReference type="Gramene" id="OE9A047244T2">
    <property type="protein sequence ID" value="OE9A047244C2"/>
    <property type="gene ID" value="OE9A047244"/>
</dbReference>
<evidence type="ECO:0000313" key="2">
    <source>
        <dbReference type="Proteomes" id="UP000594638"/>
    </source>
</evidence>
<sequence length="125" mass="14449">MIQRCLACEILIATCNPDLPAGFIFRYLYRHSVQPNDWDQVAHWNCYNRVEPLGVSRSVPTASCEACYHKLDWMSWIIIIRRFVMELLSYFGSGIFMTPLLKARSTMTNIHCVNGVSNNDFLQNV</sequence>
<dbReference type="EMBL" id="CACTIH010007645">
    <property type="protein sequence ID" value="CAA3016779.1"/>
    <property type="molecule type" value="Genomic_DNA"/>
</dbReference>